<evidence type="ECO:0000256" key="10">
    <source>
        <dbReference type="SAM" id="Phobius"/>
    </source>
</evidence>
<evidence type="ECO:0000313" key="13">
    <source>
        <dbReference type="Proteomes" id="UP000670475"/>
    </source>
</evidence>
<evidence type="ECO:0000256" key="9">
    <source>
        <dbReference type="SAM" id="MobiDB-lite"/>
    </source>
</evidence>
<dbReference type="PANTHER" id="PTHR31632">
    <property type="entry name" value="IRON TRANSPORTER FTH1"/>
    <property type="match status" value="1"/>
</dbReference>
<keyword evidence="7 10" id="KW-1133">Transmembrane helix</keyword>
<feature type="region of interest" description="Disordered" evidence="9">
    <location>
        <begin position="289"/>
        <end position="332"/>
    </location>
</feature>
<evidence type="ECO:0000256" key="7">
    <source>
        <dbReference type="ARBA" id="ARBA00022989"/>
    </source>
</evidence>
<dbReference type="Pfam" id="PF03239">
    <property type="entry name" value="FTR1"/>
    <property type="match status" value="1"/>
</dbReference>
<name>A0A940MD13_9ACTN</name>
<evidence type="ECO:0000256" key="1">
    <source>
        <dbReference type="ARBA" id="ARBA00004141"/>
    </source>
</evidence>
<dbReference type="GO" id="GO:0030313">
    <property type="term" value="C:cell envelope"/>
    <property type="evidence" value="ECO:0007669"/>
    <property type="project" value="UniProtKB-SubCell"/>
</dbReference>
<evidence type="ECO:0000256" key="6">
    <source>
        <dbReference type="ARBA" id="ARBA00022729"/>
    </source>
</evidence>
<dbReference type="NCBIfam" id="NF041756">
    <property type="entry name" value="EfeU"/>
    <property type="match status" value="1"/>
</dbReference>
<proteinExistence type="inferred from homology"/>
<dbReference type="GO" id="GO:0015093">
    <property type="term" value="F:ferrous iron transmembrane transporter activity"/>
    <property type="evidence" value="ECO:0007669"/>
    <property type="project" value="TreeGrafter"/>
</dbReference>
<sequence length="741" mass="76061">MATALKAWLTLPTMTWADAFPNLLIGLREGLEAGLVVSILLAALRRTAGEGERVSTAPVWLGVVGAVAVAASFATVLTFSTDVLSSAGQEIVGGTLSVLAVVLVTLMVFWMRKTAASLSGDLRSKVAAASQVGAGALAATAFLAVGREGLETTLFLWTAARASGETVSPLIGAGLGLALACLACWLLFRRAIRINLGAFFSRTAFALLVITAGVLAYGLGELQNAGLLPGHTWTAFDVSGSVPTSSWWVTLITGVTELTPRMTVLQVVAWAVYLGVTLTLFVRATRPAAARRPSPGPSTKEAAPAASSAAEAGPVPSAAADASATDASATDGARAPGGPGFLAGRSPWTVGAVLVLAPALAATGVVVFLPSGGNTSKGTKVTVTASGCASDWTSARAGTQTFQVVNKSGRAGEINLDNASGAIVGEIETLGPATTGTMTATLDAGAYTFKCLMSGKGTTSSRTVTASAESGSSGSGSGSSGSAPVAVKQVSVADLKPAAAKYRAYVRPQLATLAGQVAAVRDDIAHHHLDTARKDWLPAQLTWDRIGAAYGSFGDLGDAVDGLPQGLPGGVHDKDFTGLHRLEYGLWHGESAAGLLPVADRLGKDVATLREKLPKLTVDPTDLPLRAHEILEDALRDRLTGAADQGSGAMYAETEADIKGTRVVLGELAPLLRPRSPELLPTASKQLDALDKALGATRQHGVWRPFDDVPLAQRQQVDARIGSALETLADVPDLLEVPLAR</sequence>
<comment type="similarity">
    <text evidence="3">Belongs to the EfeM/EfeO family.</text>
</comment>
<dbReference type="PANTHER" id="PTHR31632:SF2">
    <property type="entry name" value="PLASMA MEMBRANE IRON PERMEASE"/>
    <property type="match status" value="1"/>
</dbReference>
<dbReference type="AlphaFoldDB" id="A0A940MD13"/>
<evidence type="ECO:0000256" key="3">
    <source>
        <dbReference type="ARBA" id="ARBA00005989"/>
    </source>
</evidence>
<reference evidence="12" key="1">
    <citation type="submission" date="2021-03" db="EMBL/GenBank/DDBJ databases">
        <title>Whole genome sequence of Streptomyces bomunensis MMS17-BM035.</title>
        <authorList>
            <person name="Lee J.H."/>
        </authorList>
    </citation>
    <scope>NUCLEOTIDE SEQUENCE</scope>
    <source>
        <strain evidence="12">MMS17-BM035</strain>
    </source>
</reference>
<feature type="transmembrane region" description="Helical" evidence="10">
    <location>
        <begin position="56"/>
        <end position="79"/>
    </location>
</feature>
<comment type="similarity">
    <text evidence="4">Belongs to the oxidase-dependent Fe transporter (OFeT) (TC 9.A.10.1) family.</text>
</comment>
<dbReference type="Pfam" id="PF09375">
    <property type="entry name" value="Peptidase_M75"/>
    <property type="match status" value="1"/>
</dbReference>
<dbReference type="GO" id="GO:0033573">
    <property type="term" value="C:high-affinity iron permease complex"/>
    <property type="evidence" value="ECO:0007669"/>
    <property type="project" value="InterPro"/>
</dbReference>
<dbReference type="InterPro" id="IPR038352">
    <property type="entry name" value="Imelysin_sf"/>
</dbReference>
<comment type="caution">
    <text evidence="12">The sequence shown here is derived from an EMBL/GenBank/DDBJ whole genome shotgun (WGS) entry which is preliminary data.</text>
</comment>
<evidence type="ECO:0000256" key="4">
    <source>
        <dbReference type="ARBA" id="ARBA00008333"/>
    </source>
</evidence>
<feature type="transmembrane region" description="Helical" evidence="10">
    <location>
        <begin position="348"/>
        <end position="369"/>
    </location>
</feature>
<dbReference type="InterPro" id="IPR034981">
    <property type="entry name" value="Imelysin-like_EfeO/Algp7"/>
</dbReference>
<accession>A0A940MD13</accession>
<feature type="transmembrane region" description="Helical" evidence="10">
    <location>
        <begin position="200"/>
        <end position="219"/>
    </location>
</feature>
<dbReference type="EMBL" id="JAGIQL010000010">
    <property type="protein sequence ID" value="MBP0456811.1"/>
    <property type="molecule type" value="Genomic_DNA"/>
</dbReference>
<evidence type="ECO:0000256" key="8">
    <source>
        <dbReference type="ARBA" id="ARBA00023136"/>
    </source>
</evidence>
<keyword evidence="5 10" id="KW-0812">Transmembrane</keyword>
<organism evidence="12 13">
    <name type="scientific">Streptomyces montanisoli</name>
    <dbReference type="NCBI Taxonomy" id="2798581"/>
    <lineage>
        <taxon>Bacteria</taxon>
        <taxon>Bacillati</taxon>
        <taxon>Actinomycetota</taxon>
        <taxon>Actinomycetes</taxon>
        <taxon>Kitasatosporales</taxon>
        <taxon>Streptomycetaceae</taxon>
        <taxon>Streptomyces</taxon>
    </lineage>
</organism>
<evidence type="ECO:0000256" key="5">
    <source>
        <dbReference type="ARBA" id="ARBA00022692"/>
    </source>
</evidence>
<evidence type="ECO:0000256" key="2">
    <source>
        <dbReference type="ARBA" id="ARBA00004196"/>
    </source>
</evidence>
<feature type="transmembrane region" description="Helical" evidence="10">
    <location>
        <begin position="263"/>
        <end position="282"/>
    </location>
</feature>
<gene>
    <name evidence="12" type="ORF">JFN87_04730</name>
</gene>
<evidence type="ECO:0000313" key="12">
    <source>
        <dbReference type="EMBL" id="MBP0456811.1"/>
    </source>
</evidence>
<feature type="transmembrane region" description="Helical" evidence="10">
    <location>
        <begin position="122"/>
        <end position="146"/>
    </location>
</feature>
<feature type="transmembrane region" description="Helical" evidence="10">
    <location>
        <begin position="20"/>
        <end position="44"/>
    </location>
</feature>
<dbReference type="CDD" id="cd14656">
    <property type="entry name" value="Imelysin-like_EfeO"/>
    <property type="match status" value="1"/>
</dbReference>
<evidence type="ECO:0000259" key="11">
    <source>
        <dbReference type="Pfam" id="PF09375"/>
    </source>
</evidence>
<feature type="domain" description="Imelysin-like" evidence="11">
    <location>
        <begin position="498"/>
        <end position="724"/>
    </location>
</feature>
<keyword evidence="6" id="KW-0732">Signal</keyword>
<keyword evidence="8 10" id="KW-0472">Membrane</keyword>
<keyword evidence="13" id="KW-1185">Reference proteome</keyword>
<comment type="subcellular location">
    <subcellularLocation>
        <location evidence="2">Cell envelope</location>
    </subcellularLocation>
    <subcellularLocation>
        <location evidence="1">Membrane</location>
        <topology evidence="1">Multi-pass membrane protein</topology>
    </subcellularLocation>
</comment>
<dbReference type="Gene3D" id="1.20.1420.20">
    <property type="entry name" value="M75 peptidase, HXXE motif"/>
    <property type="match status" value="1"/>
</dbReference>
<dbReference type="Proteomes" id="UP000670475">
    <property type="component" value="Unassembled WGS sequence"/>
</dbReference>
<dbReference type="InterPro" id="IPR018976">
    <property type="entry name" value="Imelysin-like"/>
</dbReference>
<protein>
    <submittedName>
        <fullName evidence="12">FTR1 family protein</fullName>
    </submittedName>
</protein>
<feature type="transmembrane region" description="Helical" evidence="10">
    <location>
        <begin position="91"/>
        <end position="110"/>
    </location>
</feature>
<feature type="region of interest" description="Disordered" evidence="9">
    <location>
        <begin position="461"/>
        <end position="483"/>
    </location>
</feature>
<dbReference type="InterPro" id="IPR004923">
    <property type="entry name" value="FTR1/Fip1/EfeU"/>
</dbReference>
<feature type="transmembrane region" description="Helical" evidence="10">
    <location>
        <begin position="166"/>
        <end position="188"/>
    </location>
</feature>